<evidence type="ECO:0000313" key="3">
    <source>
        <dbReference type="EMBL" id="MBU5437294.1"/>
    </source>
</evidence>
<dbReference type="InterPro" id="IPR033880">
    <property type="entry name" value="SPFH_YdjI"/>
</dbReference>
<feature type="domain" description="DZANK-type" evidence="1">
    <location>
        <begin position="362"/>
        <end position="395"/>
    </location>
</feature>
<dbReference type="PANTHER" id="PTHR37826">
    <property type="entry name" value="FLOTILLIN BAND_7_5 DOMAIN PROTEIN"/>
    <property type="match status" value="1"/>
</dbReference>
<proteinExistence type="predicted"/>
<gene>
    <name evidence="3" type="ORF">KQI42_04695</name>
</gene>
<dbReference type="Proteomes" id="UP000749471">
    <property type="component" value="Unassembled WGS sequence"/>
</dbReference>
<reference evidence="3 4" key="1">
    <citation type="submission" date="2021-06" db="EMBL/GenBank/DDBJ databases">
        <authorList>
            <person name="Sun Q."/>
            <person name="Li D."/>
        </authorList>
    </citation>
    <scope>NUCLEOTIDE SEQUENCE [LARGE SCALE GENOMIC DNA]</scope>
    <source>
        <strain evidence="3 4">MSJ-40</strain>
    </source>
</reference>
<name>A0ABS6E322_9FIRM</name>
<feature type="domain" description="DZANK-type" evidence="1">
    <location>
        <begin position="301"/>
        <end position="356"/>
    </location>
</feature>
<accession>A0ABS6E322</accession>
<evidence type="ECO:0000259" key="2">
    <source>
        <dbReference type="Pfam" id="PF13421"/>
    </source>
</evidence>
<dbReference type="RefSeq" id="WP_216517265.1">
    <property type="nucleotide sequence ID" value="NZ_JAHLPM010000003.1"/>
</dbReference>
<comment type="caution">
    <text evidence="3">The sequence shown here is derived from an EMBL/GenBank/DDBJ whole genome shotgun (WGS) entry which is preliminary data.</text>
</comment>
<sequence length="434" mass="48033">MAIVEVVKYNGSPDVFAWKYPNEELGTWTQVIVNESQEAILFKGGQALDLLPSGRHTLETANIPFLSKIINLPFGKRSPFTAEIWYINKVNSLDIKWGTSSPIQLQDPKYKVFIPVRSFGQFGIQIEDSKKFLIKLVGVLPSFDKENLLKYFRGLYLTKVKDSISSYLIHKQISVLEINAYLDEISEYLKERILPTLSEYGIKLLNFYVNDINVPEDDSAVIKLKEALAKRAEMDIVGYNYVQQRSFDTLEGAATNPSSGQSGLMGAGIGIGMGAGVGGVMGSQFADLVQNVNTTAQMKNCPNCNALIEEKKRFCSECGYDTNENKQEKIKEKKETVCSNCGAKMDINIKFCPECGDLYNSCPNCKADVPEDAEICHKCGNPMPKPCPSCGVLIQNSKAKFCVECGTSLIKICPSCKAEAKESSKFCPECGNKL</sequence>
<dbReference type="Pfam" id="PF12773">
    <property type="entry name" value="DZR"/>
    <property type="match status" value="3"/>
</dbReference>
<dbReference type="CDD" id="cd03408">
    <property type="entry name" value="SPFH_like_u1"/>
    <property type="match status" value="1"/>
</dbReference>
<dbReference type="InterPro" id="IPR025874">
    <property type="entry name" value="DZR"/>
</dbReference>
<evidence type="ECO:0000259" key="1">
    <source>
        <dbReference type="Pfam" id="PF12773"/>
    </source>
</evidence>
<organism evidence="3 4">
    <name type="scientific">Tissierella simiarum</name>
    <dbReference type="NCBI Taxonomy" id="2841534"/>
    <lineage>
        <taxon>Bacteria</taxon>
        <taxon>Bacillati</taxon>
        <taxon>Bacillota</taxon>
        <taxon>Tissierellia</taxon>
        <taxon>Tissierellales</taxon>
        <taxon>Tissierellaceae</taxon>
        <taxon>Tissierella</taxon>
    </lineage>
</organism>
<feature type="domain" description="DZANK-type" evidence="1">
    <location>
        <begin position="397"/>
        <end position="431"/>
    </location>
</feature>
<evidence type="ECO:0000313" key="4">
    <source>
        <dbReference type="Proteomes" id="UP000749471"/>
    </source>
</evidence>
<feature type="domain" description="SPFH" evidence="2">
    <location>
        <begin position="19"/>
        <end position="223"/>
    </location>
</feature>
<dbReference type="PANTHER" id="PTHR37826:SF2">
    <property type="entry name" value="ZINC-RIBBON DOMAIN-CONTAINING PROTEIN"/>
    <property type="match status" value="1"/>
</dbReference>
<dbReference type="EMBL" id="JAHLPM010000003">
    <property type="protein sequence ID" value="MBU5437294.1"/>
    <property type="molecule type" value="Genomic_DNA"/>
</dbReference>
<keyword evidence="4" id="KW-1185">Reference proteome</keyword>
<dbReference type="Pfam" id="PF13421">
    <property type="entry name" value="Band_7_1"/>
    <property type="match status" value="1"/>
</dbReference>
<protein>
    <submittedName>
        <fullName evidence="3">SPFH domain-containing protein</fullName>
    </submittedName>
</protein>